<dbReference type="EMBL" id="CP182909">
    <property type="protein sequence ID" value="XPM63032.1"/>
    <property type="molecule type" value="Genomic_DNA"/>
</dbReference>
<evidence type="ECO:0000313" key="2">
    <source>
        <dbReference type="Proteomes" id="UP000095472"/>
    </source>
</evidence>
<name>A0ACD5GQT0_9CYAN</name>
<proteinExistence type="predicted"/>
<reference evidence="1 2" key="1">
    <citation type="journal article" date="2016" name="Genome Announc.">
        <title>Draft Genome Sequence of the Thermotolerant Cyanobacterium Desertifilum sp. IPPAS B-1220.</title>
        <authorList>
            <person name="Mironov K.S."/>
            <person name="Sinetova M.A."/>
            <person name="Bolatkhan K."/>
            <person name="Zayadan B.K."/>
            <person name="Ustinova V.V."/>
            <person name="Kupriyanova E.V."/>
            <person name="Skrypnik A.N."/>
            <person name="Gogoleva N.E."/>
            <person name="Gogolev Y.V."/>
            <person name="Los D.A."/>
        </authorList>
    </citation>
    <scope>NUCLEOTIDE SEQUENCE [LARGE SCALE GENOMIC DNA]</scope>
    <source>
        <strain evidence="1 2">IPPAS B-1220</strain>
    </source>
</reference>
<accession>A0ACD5GQT0</accession>
<sequence length="186" mass="19857">MNVMTTVFMGLGLAADAFAVAISSGITIRHITLNKALKIALFFGGFQAFMPLLGWLAGLSIQDLISSVDHWIAFGLLCLIGGKMVYEACQHEEDCDLKMNPLDTQVLLTLSVVTSLDAFAVGLGLGILEDSIFKAAATIGGITFLLCFMGVFIGHKCGCIFQTKIEILGGLILIGIGCKILLEHLF</sequence>
<gene>
    <name evidence="1" type="ORF">BH720_026790</name>
</gene>
<organism evidence="1 2">
    <name type="scientific">Desertifilum tharense IPPAS B-1220</name>
    <dbReference type="NCBI Taxonomy" id="1781255"/>
    <lineage>
        <taxon>Bacteria</taxon>
        <taxon>Bacillati</taxon>
        <taxon>Cyanobacteriota</taxon>
        <taxon>Cyanophyceae</taxon>
        <taxon>Desertifilales</taxon>
        <taxon>Desertifilaceae</taxon>
        <taxon>Desertifilum</taxon>
    </lineage>
</organism>
<evidence type="ECO:0000313" key="1">
    <source>
        <dbReference type="EMBL" id="XPM63032.1"/>
    </source>
</evidence>
<dbReference type="Proteomes" id="UP000095472">
    <property type="component" value="Chromosome"/>
</dbReference>
<keyword evidence="2" id="KW-1185">Reference proteome</keyword>
<protein>
    <submittedName>
        <fullName evidence="1">Manganese efflux pump MntP family protein</fullName>
    </submittedName>
</protein>